<evidence type="ECO:0000259" key="8">
    <source>
        <dbReference type="Pfam" id="PF08544"/>
    </source>
</evidence>
<keyword evidence="4" id="KW-0547">Nucleotide-binding</keyword>
<dbReference type="Gene3D" id="3.30.70.890">
    <property type="entry name" value="GHMP kinase, C-terminal domain"/>
    <property type="match status" value="1"/>
</dbReference>
<dbReference type="InterPro" id="IPR005917">
    <property type="entry name" value="Pmev_kinase_bact"/>
</dbReference>
<dbReference type="GO" id="GO:0004631">
    <property type="term" value="F:phosphomevalonate kinase activity"/>
    <property type="evidence" value="ECO:0007669"/>
    <property type="project" value="UniProtKB-EC"/>
</dbReference>
<dbReference type="STRING" id="545501.BN997_01562"/>
<dbReference type="PANTHER" id="PTHR31814">
    <property type="match status" value="1"/>
</dbReference>
<dbReference type="UniPathway" id="UPA00057">
    <property type="reaction ID" value="UER00099"/>
</dbReference>
<dbReference type="Pfam" id="PF00288">
    <property type="entry name" value="GHMP_kinases_N"/>
    <property type="match status" value="1"/>
</dbReference>
<accession>A0A0A1MF48</accession>
<dbReference type="Pfam" id="PF08544">
    <property type="entry name" value="GHMP_kinases_C"/>
    <property type="match status" value="1"/>
</dbReference>
<dbReference type="GO" id="GO:0005524">
    <property type="term" value="F:ATP binding"/>
    <property type="evidence" value="ECO:0007669"/>
    <property type="project" value="UniProtKB-KW"/>
</dbReference>
<name>A0A0A1MF48_9BACI</name>
<keyword evidence="10" id="KW-1185">Reference proteome</keyword>
<dbReference type="Gene3D" id="3.30.230.10">
    <property type="match status" value="1"/>
</dbReference>
<gene>
    <name evidence="9" type="ORF">BN997_01562</name>
</gene>
<dbReference type="Proteomes" id="UP000040453">
    <property type="component" value="Unassembled WGS sequence"/>
</dbReference>
<evidence type="ECO:0000313" key="10">
    <source>
        <dbReference type="Proteomes" id="UP000040453"/>
    </source>
</evidence>
<dbReference type="RefSeq" id="WP_042531047.1">
    <property type="nucleotide sequence ID" value="NZ_CAXOIH010000030.1"/>
</dbReference>
<dbReference type="NCBIfam" id="TIGR01220">
    <property type="entry name" value="Pmev_kin_Gr_pos"/>
    <property type="match status" value="1"/>
</dbReference>
<evidence type="ECO:0000256" key="1">
    <source>
        <dbReference type="ARBA" id="ARBA00005017"/>
    </source>
</evidence>
<dbReference type="OrthoDB" id="1522677at2"/>
<dbReference type="InterPro" id="IPR020568">
    <property type="entry name" value="Ribosomal_Su5_D2-typ_SF"/>
</dbReference>
<keyword evidence="6" id="KW-0067">ATP-binding</keyword>
<evidence type="ECO:0000256" key="5">
    <source>
        <dbReference type="ARBA" id="ARBA00022777"/>
    </source>
</evidence>
<evidence type="ECO:0000256" key="2">
    <source>
        <dbReference type="ARBA" id="ARBA00012958"/>
    </source>
</evidence>
<dbReference type="SUPFAM" id="SSF55060">
    <property type="entry name" value="GHMP Kinase, C-terminal domain"/>
    <property type="match status" value="1"/>
</dbReference>
<sequence length="371" mass="39952">MVAKSITVKVPGKLMIAGEFAVLEPYQNLAVMAVNRFVYATVAEADSHQLTLSDFSLHKVPWSWRETDIHIDSDDPRLSFVKNALRITYRYLEEQGLPVLPMHVSTRSELDDASGVKYGLGSSAAIVTSIVAGVLRFQAPQLAEKDTIFRLAAISHVITQGNGSGADIAASTYGGLLQFSSFQADWLLEAYQEAGSVTEVVEKDWKYYKTKPITLPENVYFCVGWTGSAASTKDLVNQVRLLKINNAKAYTSFLKDSEHAVSQFLTGSKDNDINQLFAGITANRKALNQVGKAADTNIETPDLTVLCNLAEDLGGAGKPSGAGGGDCGIAFMPSQEAAEQLAHAWEEAGIKALTLSPSTGGETVMEENHSV</sequence>
<dbReference type="InterPro" id="IPR014721">
    <property type="entry name" value="Ribsml_uS5_D2-typ_fold_subgr"/>
</dbReference>
<keyword evidence="3" id="KW-0808">Transferase</keyword>
<keyword evidence="5 9" id="KW-0418">Kinase</keyword>
<dbReference type="InterPro" id="IPR035102">
    <property type="entry name" value="Phosphomevalonate_kinase"/>
</dbReference>
<organism evidence="9 10">
    <name type="scientific">Oceanobacillus oncorhynchi</name>
    <dbReference type="NCBI Taxonomy" id="545501"/>
    <lineage>
        <taxon>Bacteria</taxon>
        <taxon>Bacillati</taxon>
        <taxon>Bacillota</taxon>
        <taxon>Bacilli</taxon>
        <taxon>Bacillales</taxon>
        <taxon>Bacillaceae</taxon>
        <taxon>Oceanobacillus</taxon>
    </lineage>
</organism>
<dbReference type="AlphaFoldDB" id="A0A0A1MF48"/>
<proteinExistence type="predicted"/>
<dbReference type="PANTHER" id="PTHR31814:SF2">
    <property type="entry name" value="PHOSPHOMEVALONATE KINASE"/>
    <property type="match status" value="1"/>
</dbReference>
<dbReference type="GO" id="GO:0019287">
    <property type="term" value="P:isopentenyl diphosphate biosynthetic process, mevalonate pathway"/>
    <property type="evidence" value="ECO:0007669"/>
    <property type="project" value="UniProtKB-UniPathway"/>
</dbReference>
<dbReference type="SUPFAM" id="SSF54211">
    <property type="entry name" value="Ribosomal protein S5 domain 2-like"/>
    <property type="match status" value="1"/>
</dbReference>
<evidence type="ECO:0000256" key="6">
    <source>
        <dbReference type="ARBA" id="ARBA00022840"/>
    </source>
</evidence>
<protein>
    <recommendedName>
        <fullName evidence="2">phosphomevalonate kinase</fullName>
        <ecNumber evidence="2">2.7.4.2</ecNumber>
    </recommendedName>
</protein>
<dbReference type="InterPro" id="IPR036554">
    <property type="entry name" value="GHMP_kinase_C_sf"/>
</dbReference>
<reference evidence="9 10" key="1">
    <citation type="submission" date="2014-11" db="EMBL/GenBank/DDBJ databases">
        <authorList>
            <person name="Urmite Genomes Urmite Genomes"/>
        </authorList>
    </citation>
    <scope>NUCLEOTIDE SEQUENCE [LARGE SCALE GENOMIC DNA]</scope>
    <source>
        <strain evidence="9 10">Oc5</strain>
    </source>
</reference>
<evidence type="ECO:0000259" key="7">
    <source>
        <dbReference type="Pfam" id="PF00288"/>
    </source>
</evidence>
<evidence type="ECO:0000313" key="9">
    <source>
        <dbReference type="EMBL" id="CEI81718.1"/>
    </source>
</evidence>
<evidence type="ECO:0000256" key="4">
    <source>
        <dbReference type="ARBA" id="ARBA00022741"/>
    </source>
</evidence>
<dbReference type="InterPro" id="IPR013750">
    <property type="entry name" value="GHMP_kinase_C_dom"/>
</dbReference>
<comment type="pathway">
    <text evidence="1">Isoprenoid biosynthesis; isopentenyl diphosphate biosynthesis via mevalonate pathway; isopentenyl diphosphate from (R)-mevalonate: step 2/3.</text>
</comment>
<feature type="domain" description="GHMP kinase N-terminal" evidence="7">
    <location>
        <begin position="88"/>
        <end position="175"/>
    </location>
</feature>
<dbReference type="EC" id="2.7.4.2" evidence="2"/>
<evidence type="ECO:0000256" key="3">
    <source>
        <dbReference type="ARBA" id="ARBA00022679"/>
    </source>
</evidence>
<dbReference type="InterPro" id="IPR006204">
    <property type="entry name" value="GHMP_kinase_N_dom"/>
</dbReference>
<dbReference type="EMBL" id="CDGG01000001">
    <property type="protein sequence ID" value="CEI81718.1"/>
    <property type="molecule type" value="Genomic_DNA"/>
</dbReference>
<feature type="domain" description="GHMP kinase C-terminal" evidence="8">
    <location>
        <begin position="291"/>
        <end position="350"/>
    </location>
</feature>